<organism evidence="1 2">
    <name type="scientific">Roseovarius pelagicus</name>
    <dbReference type="NCBI Taxonomy" id="2980108"/>
    <lineage>
        <taxon>Bacteria</taxon>
        <taxon>Pseudomonadati</taxon>
        <taxon>Pseudomonadota</taxon>
        <taxon>Alphaproteobacteria</taxon>
        <taxon>Rhodobacterales</taxon>
        <taxon>Roseobacteraceae</taxon>
        <taxon>Roseovarius</taxon>
    </lineage>
</organism>
<evidence type="ECO:0000313" key="2">
    <source>
        <dbReference type="Proteomes" id="UP001064087"/>
    </source>
</evidence>
<dbReference type="RefSeq" id="WP_263047637.1">
    <property type="nucleotide sequence ID" value="NZ_CP106738.1"/>
</dbReference>
<keyword evidence="2" id="KW-1185">Reference proteome</keyword>
<name>A0ABY6D9Q8_9RHOB</name>
<evidence type="ECO:0000313" key="1">
    <source>
        <dbReference type="EMBL" id="UXX82840.1"/>
    </source>
</evidence>
<dbReference type="EMBL" id="CP106738">
    <property type="protein sequence ID" value="UXX82840.1"/>
    <property type="molecule type" value="Genomic_DNA"/>
</dbReference>
<reference evidence="1" key="1">
    <citation type="submission" date="2022-10" db="EMBL/GenBank/DDBJ databases">
        <title>Roseovarius pelagicus sp. nov., isolated from Arctic seawater.</title>
        <authorList>
            <person name="Hong Y.W."/>
            <person name="Hwang C.Y."/>
        </authorList>
    </citation>
    <scope>NUCLEOTIDE SEQUENCE</scope>
    <source>
        <strain evidence="1">HL-MP18</strain>
    </source>
</reference>
<proteinExistence type="predicted"/>
<gene>
    <name evidence="1" type="ORF">N7U68_17400</name>
</gene>
<sequence>MKRLINSDLCFATRAPVAVLDGAQSDFTRNRVSALTDVRREVHLMRWSAAMLMKSLGSASAIEPFGAGAAG</sequence>
<dbReference type="Proteomes" id="UP001064087">
    <property type="component" value="Chromosome"/>
</dbReference>
<accession>A0ABY6D9Q8</accession>
<protein>
    <submittedName>
        <fullName evidence="1">Uncharacterized protein</fullName>
    </submittedName>
</protein>